<keyword evidence="4" id="KW-0547">Nucleotide-binding</keyword>
<comment type="caution">
    <text evidence="8">The sequence shown here is derived from an EMBL/GenBank/DDBJ whole genome shotgun (WGS) entry which is preliminary data.</text>
</comment>
<protein>
    <recommendedName>
        <fullName evidence="2">hydroxymethylpyrimidine kinase</fullName>
        <ecNumber evidence="2">2.7.1.49</ecNumber>
    </recommendedName>
</protein>
<gene>
    <name evidence="8" type="ORF">AD928_04535</name>
</gene>
<dbReference type="Pfam" id="PF08543">
    <property type="entry name" value="Phos_pyr_kin"/>
    <property type="match status" value="1"/>
</dbReference>
<dbReference type="EC" id="2.7.1.49" evidence="2"/>
<dbReference type="FunFam" id="3.40.1190.20:FF:000003">
    <property type="entry name" value="Phosphomethylpyrimidine kinase ThiD"/>
    <property type="match status" value="1"/>
</dbReference>
<organism evidence="8 9">
    <name type="scientific">Acetobacter cerevisiae</name>
    <dbReference type="NCBI Taxonomy" id="178900"/>
    <lineage>
        <taxon>Bacteria</taxon>
        <taxon>Pseudomonadati</taxon>
        <taxon>Pseudomonadota</taxon>
        <taxon>Alphaproteobacteria</taxon>
        <taxon>Acetobacterales</taxon>
        <taxon>Acetobacteraceae</taxon>
        <taxon>Acetobacter</taxon>
    </lineage>
</organism>
<dbReference type="AlphaFoldDB" id="A0A149QGX7"/>
<dbReference type="GO" id="GO:0008972">
    <property type="term" value="F:phosphomethylpyrimidine kinase activity"/>
    <property type="evidence" value="ECO:0007669"/>
    <property type="project" value="InterPro"/>
</dbReference>
<reference evidence="8 9" key="1">
    <citation type="submission" date="2015-06" db="EMBL/GenBank/DDBJ databases">
        <title>Improved classification and identification of acetic acid bacteria using matrix-assisted laser desorption/ionization time-of-flight mass spectrometry; Gluconobacter nephelii and Gluconobacter uchimurae are later heterotypic synonyms of Gluconobacter japonicus and Gluconobacter oxydans, respectively.</title>
        <authorList>
            <person name="Li L."/>
            <person name="Cleenwerck I."/>
            <person name="De Vuyst L."/>
            <person name="Vandamme P."/>
        </authorList>
    </citation>
    <scope>NUCLEOTIDE SEQUENCE [LARGE SCALE GENOMIC DNA]</scope>
    <source>
        <strain evidence="8 9">LMG 1625</strain>
    </source>
</reference>
<dbReference type="EMBL" id="LHZA01000127">
    <property type="protein sequence ID" value="KXU96559.1"/>
    <property type="molecule type" value="Genomic_DNA"/>
</dbReference>
<dbReference type="Gene3D" id="3.40.1190.20">
    <property type="match status" value="1"/>
</dbReference>
<keyword evidence="6" id="KW-0067">ATP-binding</keyword>
<keyword evidence="3" id="KW-0808">Transferase</keyword>
<dbReference type="InterPro" id="IPR013749">
    <property type="entry name" value="PM/HMP-P_kinase-1"/>
</dbReference>
<feature type="domain" description="Pyridoxamine kinase/Phosphomethylpyrimidine kinase" evidence="7">
    <location>
        <begin position="18"/>
        <end position="265"/>
    </location>
</feature>
<dbReference type="PATRIC" id="fig|178900.5.peg.1476"/>
<accession>A0A149QGX7</accession>
<dbReference type="Proteomes" id="UP000075473">
    <property type="component" value="Unassembled WGS sequence"/>
</dbReference>
<evidence type="ECO:0000256" key="1">
    <source>
        <dbReference type="ARBA" id="ARBA00004948"/>
    </source>
</evidence>
<sequence length="275" mass="28976">MQAEQKNPARILAIAGSDSGGGAGIQADIKTITALGGYAMTALTALTAQNTEGVQAILPVPPGFLRQQIRSVLDDLGADAIKTGMLGGAPEIECVCEEISRYRRKVADLPVVVDPVMVAKGGASLLAEEALSCLKTQLFPLATVLTPNLPEAEKLTGMRLSSVEDMRRAAQILREMSGAAVLVKGGHLSGDTLIDVLLDDGGFTEFSDTRIITRHTHGTGCTLASALATGLAQKLPLRRAVELARLYVRQAILTAPGFGTGAGPLWHAHRWYKIS</sequence>
<evidence type="ECO:0000313" key="9">
    <source>
        <dbReference type="Proteomes" id="UP000075473"/>
    </source>
</evidence>
<dbReference type="GO" id="GO:0009229">
    <property type="term" value="P:thiamine diphosphate biosynthetic process"/>
    <property type="evidence" value="ECO:0007669"/>
    <property type="project" value="UniProtKB-UniPathway"/>
</dbReference>
<evidence type="ECO:0000256" key="2">
    <source>
        <dbReference type="ARBA" id="ARBA00012135"/>
    </source>
</evidence>
<evidence type="ECO:0000256" key="3">
    <source>
        <dbReference type="ARBA" id="ARBA00022679"/>
    </source>
</evidence>
<name>A0A149QGX7_9PROT</name>
<evidence type="ECO:0000313" key="8">
    <source>
        <dbReference type="EMBL" id="KXU96559.1"/>
    </source>
</evidence>
<dbReference type="GO" id="GO:0005524">
    <property type="term" value="F:ATP binding"/>
    <property type="evidence" value="ECO:0007669"/>
    <property type="project" value="UniProtKB-KW"/>
</dbReference>
<evidence type="ECO:0000256" key="4">
    <source>
        <dbReference type="ARBA" id="ARBA00022741"/>
    </source>
</evidence>
<evidence type="ECO:0000256" key="5">
    <source>
        <dbReference type="ARBA" id="ARBA00022777"/>
    </source>
</evidence>
<dbReference type="PANTHER" id="PTHR20858">
    <property type="entry name" value="PHOSPHOMETHYLPYRIMIDINE KINASE"/>
    <property type="match status" value="1"/>
</dbReference>
<dbReference type="InterPro" id="IPR029056">
    <property type="entry name" value="Ribokinase-like"/>
</dbReference>
<dbReference type="SUPFAM" id="SSF53613">
    <property type="entry name" value="Ribokinase-like"/>
    <property type="match status" value="1"/>
</dbReference>
<dbReference type="GO" id="GO:0005829">
    <property type="term" value="C:cytosol"/>
    <property type="evidence" value="ECO:0007669"/>
    <property type="project" value="TreeGrafter"/>
</dbReference>
<evidence type="ECO:0000256" key="6">
    <source>
        <dbReference type="ARBA" id="ARBA00022840"/>
    </source>
</evidence>
<comment type="pathway">
    <text evidence="1">Cofactor biosynthesis; thiamine diphosphate biosynthesis.</text>
</comment>
<dbReference type="GO" id="GO:0009228">
    <property type="term" value="P:thiamine biosynthetic process"/>
    <property type="evidence" value="ECO:0007669"/>
    <property type="project" value="InterPro"/>
</dbReference>
<dbReference type="InterPro" id="IPR004399">
    <property type="entry name" value="HMP/HMP-P_kinase_dom"/>
</dbReference>
<proteinExistence type="predicted"/>
<dbReference type="CDD" id="cd01169">
    <property type="entry name" value="HMPP_kinase"/>
    <property type="match status" value="1"/>
</dbReference>
<dbReference type="NCBIfam" id="TIGR00097">
    <property type="entry name" value="HMP-P_kinase"/>
    <property type="match status" value="1"/>
</dbReference>
<dbReference type="GO" id="GO:0008902">
    <property type="term" value="F:hydroxymethylpyrimidine kinase activity"/>
    <property type="evidence" value="ECO:0007669"/>
    <property type="project" value="UniProtKB-EC"/>
</dbReference>
<evidence type="ECO:0000259" key="7">
    <source>
        <dbReference type="Pfam" id="PF08543"/>
    </source>
</evidence>
<keyword evidence="5 8" id="KW-0418">Kinase</keyword>
<dbReference type="PANTHER" id="PTHR20858:SF17">
    <property type="entry name" value="HYDROXYMETHYLPYRIMIDINE_PHOSPHOMETHYLPYRIMIDINE KINASE THI20-RELATED"/>
    <property type="match status" value="1"/>
</dbReference>
<dbReference type="UniPathway" id="UPA00060">
    <property type="reaction ID" value="UER00138"/>
</dbReference>